<dbReference type="OrthoDB" id="667489at2"/>
<dbReference type="STRING" id="550983.A4R26_20420"/>
<feature type="signal peptide" evidence="1">
    <location>
        <begin position="1"/>
        <end position="18"/>
    </location>
</feature>
<dbReference type="EMBL" id="LWBP01000156">
    <property type="protein sequence ID" value="OQP60323.1"/>
    <property type="molecule type" value="Genomic_DNA"/>
</dbReference>
<dbReference type="RefSeq" id="WP_081164432.1">
    <property type="nucleotide sequence ID" value="NZ_LWBP01000156.1"/>
</dbReference>
<dbReference type="AlphaFoldDB" id="A0A1V9FPN6"/>
<evidence type="ECO:0000313" key="2">
    <source>
        <dbReference type="EMBL" id="OQP60323.1"/>
    </source>
</evidence>
<proteinExistence type="predicted"/>
<organism evidence="2 3">
    <name type="scientific">Niastella populi</name>
    <dbReference type="NCBI Taxonomy" id="550983"/>
    <lineage>
        <taxon>Bacteria</taxon>
        <taxon>Pseudomonadati</taxon>
        <taxon>Bacteroidota</taxon>
        <taxon>Chitinophagia</taxon>
        <taxon>Chitinophagales</taxon>
        <taxon>Chitinophagaceae</taxon>
        <taxon>Niastella</taxon>
    </lineage>
</organism>
<dbReference type="Proteomes" id="UP000192276">
    <property type="component" value="Unassembled WGS sequence"/>
</dbReference>
<keyword evidence="1" id="KW-0732">Signal</keyword>
<sequence>MKKSIIVSSLALFALAYACTKDTAAADPIPQDLLIGKWNLTNAYWNSHYYGLDNKDSARFSLGELSYEFTKDGRVISLSPYYKDTLKYRILNSRLIVLDDHDTIKISLLANAKMQWHIMNVKSDAGDFFEETDNFTR</sequence>
<evidence type="ECO:0000313" key="3">
    <source>
        <dbReference type="Proteomes" id="UP000192276"/>
    </source>
</evidence>
<comment type="caution">
    <text evidence="2">The sequence shown here is derived from an EMBL/GenBank/DDBJ whole genome shotgun (WGS) entry which is preliminary data.</text>
</comment>
<feature type="chain" id="PRO_5012980718" description="Lipocalin-like domain-containing protein" evidence="1">
    <location>
        <begin position="19"/>
        <end position="137"/>
    </location>
</feature>
<protein>
    <recommendedName>
        <fullName evidence="4">Lipocalin-like domain-containing protein</fullName>
    </recommendedName>
</protein>
<evidence type="ECO:0000256" key="1">
    <source>
        <dbReference type="SAM" id="SignalP"/>
    </source>
</evidence>
<keyword evidence="3" id="KW-1185">Reference proteome</keyword>
<accession>A0A1V9FPN6</accession>
<dbReference type="PROSITE" id="PS51257">
    <property type="entry name" value="PROKAR_LIPOPROTEIN"/>
    <property type="match status" value="1"/>
</dbReference>
<reference evidence="3" key="1">
    <citation type="submission" date="2016-04" db="EMBL/GenBank/DDBJ databases">
        <authorList>
            <person name="Chen L."/>
            <person name="Zhuang W."/>
            <person name="Wang G."/>
        </authorList>
    </citation>
    <scope>NUCLEOTIDE SEQUENCE [LARGE SCALE GENOMIC DNA]</scope>
    <source>
        <strain evidence="3">208</strain>
    </source>
</reference>
<name>A0A1V9FPN6_9BACT</name>
<gene>
    <name evidence="2" type="ORF">A4R26_20420</name>
</gene>
<evidence type="ECO:0008006" key="4">
    <source>
        <dbReference type="Google" id="ProtNLM"/>
    </source>
</evidence>